<dbReference type="PRINTS" id="PR00742">
    <property type="entry name" value="GLHYDRLASE35"/>
</dbReference>
<proteinExistence type="inferred from homology"/>
<keyword evidence="5" id="KW-1185">Reference proteome</keyword>
<evidence type="ECO:0000256" key="2">
    <source>
        <dbReference type="RuleBase" id="RU003679"/>
    </source>
</evidence>
<evidence type="ECO:0000256" key="1">
    <source>
        <dbReference type="ARBA" id="ARBA00009809"/>
    </source>
</evidence>
<dbReference type="InterPro" id="IPR017853">
    <property type="entry name" value="GH"/>
</dbReference>
<dbReference type="InterPro" id="IPR001944">
    <property type="entry name" value="Glycoside_Hdrlase_35"/>
</dbReference>
<gene>
    <name evidence="4" type="ORF">HGK34_01495</name>
</gene>
<evidence type="ECO:0000259" key="3">
    <source>
        <dbReference type="Pfam" id="PF01301"/>
    </source>
</evidence>
<dbReference type="Gene3D" id="3.20.20.80">
    <property type="entry name" value="Glycosidases"/>
    <property type="match status" value="1"/>
</dbReference>
<feature type="domain" description="Glycoside hydrolase 35 catalytic" evidence="3">
    <location>
        <begin position="16"/>
        <end position="219"/>
    </location>
</feature>
<dbReference type="EMBL" id="JABBYC010000001">
    <property type="protein sequence ID" value="MBL0884966.1"/>
    <property type="molecule type" value="Genomic_DNA"/>
</dbReference>
<dbReference type="Proteomes" id="UP000675409">
    <property type="component" value="Unassembled WGS sequence"/>
</dbReference>
<accession>A0ABS1LFE8</accession>
<reference evidence="4 5" key="1">
    <citation type="journal article" date="2021" name="Arch. Microbiol.">
        <title>Myceligenerans indicum sp. nov., an actinobacterium isolated from mangrove sediment of Sundarbans, India.</title>
        <authorList>
            <person name="Asha K."/>
            <person name="Bhadury P."/>
        </authorList>
    </citation>
    <scope>NUCLEOTIDE SEQUENCE [LARGE SCALE GENOMIC DNA]</scope>
    <source>
        <strain evidence="4 5">I2</strain>
    </source>
</reference>
<protein>
    <submittedName>
        <fullName evidence="4">Beta-galactosidase</fullName>
    </submittedName>
</protein>
<name>A0ABS1LFE8_9MICO</name>
<evidence type="ECO:0000313" key="4">
    <source>
        <dbReference type="EMBL" id="MBL0884966.1"/>
    </source>
</evidence>
<dbReference type="SUPFAM" id="SSF51445">
    <property type="entry name" value="(Trans)glycosidases"/>
    <property type="match status" value="1"/>
</dbReference>
<dbReference type="RefSeq" id="WP_201844763.1">
    <property type="nucleotide sequence ID" value="NZ_JABBYC010000001.1"/>
</dbReference>
<dbReference type="Pfam" id="PF01301">
    <property type="entry name" value="Glyco_hydro_35"/>
    <property type="match status" value="1"/>
</dbReference>
<evidence type="ECO:0000313" key="5">
    <source>
        <dbReference type="Proteomes" id="UP000675409"/>
    </source>
</evidence>
<sequence>MTETTATAVRLGPSGLVLDGGEQVRLCASLFYFRIPRQAWASRLEAVRASGYDLVDVYIPWNFHEVAPGRWDFEGRRDVAAFLDLAHAAGLRVIARPGPYICSEWDGGALPAWLTLDPGLRLRQAEPRYLAHVETWFDRILPLLAEREHGVGGAVVAVQLENELDFFDCTDRAGYVGRLRDLALRHGVGVPLIACAGQGDLVGATGGVDGVAPAFNFYPDDRSAAVEPEVRRYADLTAGRDLPLLVTETNRRHATLRRLIVSGAKVVAPYLQASGYDFGWTPSVGNWGDPGGFMSHDYDFGGYLDPVGEARPEHAEARVLSAMVRTLGPALARAMPEAAPGAYTTDVTTSASPSRLLLDGGGELLGVPNLTGTPGTVTLPAPSAVPVTGAVAPPVPGDAPDVVTVPLPAETCLLVLRDLPLARYGLPGTLRLATADLVGAGPDGLVLSAREAAAVVLGTPGPGAPAREGAERPFPGAASDALTPGHTAPVELTASAGLAAPVPGSPVRTTLAAGDATWTVVVLHPDDVGDALPAPPPAAEPVPIGTATRLALAPRTRSTTRYDVPPASEELGVFRGRTHYGADIGGLTELLLQGASDIVDLTLDDDARPTLARFGASTLVPVAGAHRLEATVETWGHANFDDSRLPALRMGSLRGLGRVWSVVGREDVSALWEVAGEGTWPGDPAPLRTLAGWSSTRSGSPITYRRRLPVDGRSHHALRLDGIDGSAQVAVDGVTHVVAHEDPWITLAPGEGTELAVTVPHRPGAALRAELLRLEPLRGWDVEPQPDAALLKLATTTASGHQVTLPLDLTPGDEAWYDVEVPAGGLSLRFEGRQIRVSAYAAGELLGRVWLDDPARPRFTGGDPTRIWLPAAWNTGAVRLMVRATRGEESPLLGRVRATAVKE</sequence>
<dbReference type="PANTHER" id="PTHR23421">
    <property type="entry name" value="BETA-GALACTOSIDASE RELATED"/>
    <property type="match status" value="1"/>
</dbReference>
<dbReference type="InterPro" id="IPR031330">
    <property type="entry name" value="Gly_Hdrlase_35_cat"/>
</dbReference>
<comment type="caution">
    <text evidence="4">The sequence shown here is derived from an EMBL/GenBank/DDBJ whole genome shotgun (WGS) entry which is preliminary data.</text>
</comment>
<organism evidence="4 5">
    <name type="scientific">Myceligenerans indicum</name>
    <dbReference type="NCBI Taxonomy" id="2593663"/>
    <lineage>
        <taxon>Bacteria</taxon>
        <taxon>Bacillati</taxon>
        <taxon>Actinomycetota</taxon>
        <taxon>Actinomycetes</taxon>
        <taxon>Micrococcales</taxon>
        <taxon>Promicromonosporaceae</taxon>
        <taxon>Myceligenerans</taxon>
    </lineage>
</organism>
<comment type="similarity">
    <text evidence="1 2">Belongs to the glycosyl hydrolase 35 family.</text>
</comment>